<evidence type="ECO:0000256" key="3">
    <source>
        <dbReference type="ARBA" id="ARBA00023180"/>
    </source>
</evidence>
<keyword evidence="7" id="KW-1185">Reference proteome</keyword>
<dbReference type="PRINTS" id="PR01452">
    <property type="entry name" value="LNOTCHREPEAT"/>
</dbReference>
<keyword evidence="4" id="KW-1133">Transmembrane helix</keyword>
<evidence type="ECO:0000313" key="6">
    <source>
        <dbReference type="EMBL" id="GFH61719.1"/>
    </source>
</evidence>
<sequence>MRSKQYINNLPSNDWFNFTTTDNDVGKDETVPPAVSMNLSHLIRKSASPPQEEGEETHLMNQKWTWKRIFITASITLALVGTLIGGIMAGLSSRTNHYDHQTIHNNSKCQAPISYLGNGKCDLMYNTTECNFDHGDCLPSFIPKYPNCTVDNWSWIQDNYCDGYPYNSLECGYDGGDCRIKDYPHCINIEEFDWLGDGQCDEKYNTLECGYDLGDCSEFNALYPDCTVDNVRLVGDGYCNGGAFNVEECGFDGGDCLEFNQKYGSDCNIEFPYFLADDECDGGAYNTIECNYDGGDCIEFNTQYRNCIVDNPYLVGNDVCDGPLYNTTECKFDGGDCIGDVNTGVVDDDDNFNDVAV</sequence>
<evidence type="ECO:0000259" key="5">
    <source>
        <dbReference type="Pfam" id="PF00066"/>
    </source>
</evidence>
<keyword evidence="2" id="KW-1015">Disulfide bond</keyword>
<reference evidence="6 7" key="1">
    <citation type="journal article" date="2021" name="Sci. Rep.">
        <title>The genome of the diatom Chaetoceros tenuissimus carries an ancient integrated fragment of an extant virus.</title>
        <authorList>
            <person name="Hongo Y."/>
            <person name="Kimura K."/>
            <person name="Takaki Y."/>
            <person name="Yoshida Y."/>
            <person name="Baba S."/>
            <person name="Kobayashi G."/>
            <person name="Nagasaki K."/>
            <person name="Hano T."/>
            <person name="Tomaru Y."/>
        </authorList>
    </citation>
    <scope>NUCLEOTIDE SEQUENCE [LARGE SCALE GENOMIC DNA]</scope>
    <source>
        <strain evidence="6 7">NIES-3715</strain>
    </source>
</reference>
<dbReference type="InterPro" id="IPR000800">
    <property type="entry name" value="Notch_dom"/>
</dbReference>
<dbReference type="Pfam" id="PF00066">
    <property type="entry name" value="Notch"/>
    <property type="match status" value="1"/>
</dbReference>
<dbReference type="Gene3D" id="4.10.470.20">
    <property type="match status" value="3"/>
</dbReference>
<evidence type="ECO:0000256" key="1">
    <source>
        <dbReference type="ARBA" id="ARBA00022737"/>
    </source>
</evidence>
<dbReference type="EMBL" id="BLLK01000075">
    <property type="protein sequence ID" value="GFH61719.1"/>
    <property type="molecule type" value="Genomic_DNA"/>
</dbReference>
<proteinExistence type="predicted"/>
<gene>
    <name evidence="6" type="ORF">CTEN210_18195</name>
</gene>
<keyword evidence="4" id="KW-0472">Membrane</keyword>
<feature type="transmembrane region" description="Helical" evidence="4">
    <location>
        <begin position="69"/>
        <end position="91"/>
    </location>
</feature>
<keyword evidence="1" id="KW-0677">Repeat</keyword>
<name>A0AAD3DC29_9STRA</name>
<comment type="caution">
    <text evidence="6">The sequence shown here is derived from an EMBL/GenBank/DDBJ whole genome shotgun (WGS) entry which is preliminary data.</text>
</comment>
<protein>
    <recommendedName>
        <fullName evidence="5">LNR domain-containing protein</fullName>
    </recommendedName>
</protein>
<evidence type="ECO:0000313" key="7">
    <source>
        <dbReference type="Proteomes" id="UP001054902"/>
    </source>
</evidence>
<feature type="domain" description="LNR" evidence="5">
    <location>
        <begin position="108"/>
        <end position="137"/>
    </location>
</feature>
<keyword evidence="4" id="KW-0812">Transmembrane</keyword>
<dbReference type="Proteomes" id="UP001054902">
    <property type="component" value="Unassembled WGS sequence"/>
</dbReference>
<accession>A0AAD3DC29</accession>
<organism evidence="6 7">
    <name type="scientific">Chaetoceros tenuissimus</name>
    <dbReference type="NCBI Taxonomy" id="426638"/>
    <lineage>
        <taxon>Eukaryota</taxon>
        <taxon>Sar</taxon>
        <taxon>Stramenopiles</taxon>
        <taxon>Ochrophyta</taxon>
        <taxon>Bacillariophyta</taxon>
        <taxon>Coscinodiscophyceae</taxon>
        <taxon>Chaetocerotophycidae</taxon>
        <taxon>Chaetocerotales</taxon>
        <taxon>Chaetocerotaceae</taxon>
        <taxon>Chaetoceros</taxon>
    </lineage>
</organism>
<evidence type="ECO:0000256" key="2">
    <source>
        <dbReference type="ARBA" id="ARBA00023157"/>
    </source>
</evidence>
<dbReference type="AlphaFoldDB" id="A0AAD3DC29"/>
<evidence type="ECO:0000256" key="4">
    <source>
        <dbReference type="SAM" id="Phobius"/>
    </source>
</evidence>
<keyword evidence="3" id="KW-0325">Glycoprotein</keyword>